<name>A0A9X5AME3_LACJH</name>
<organism evidence="1 2">
    <name type="scientific">Lactobacillus johnsonii</name>
    <dbReference type="NCBI Taxonomy" id="33959"/>
    <lineage>
        <taxon>Bacteria</taxon>
        <taxon>Bacillati</taxon>
        <taxon>Bacillota</taxon>
        <taxon>Bacilli</taxon>
        <taxon>Lactobacillales</taxon>
        <taxon>Lactobacillaceae</taxon>
        <taxon>Lactobacillus</taxon>
    </lineage>
</organism>
<comment type="caution">
    <text evidence="1">The sequence shown here is derived from an EMBL/GenBank/DDBJ whole genome shotgun (WGS) entry which is preliminary data.</text>
</comment>
<dbReference type="EMBL" id="WKKC01000021">
    <property type="protein sequence ID" value="MTE03577.1"/>
    <property type="molecule type" value="Genomic_DNA"/>
</dbReference>
<dbReference type="AlphaFoldDB" id="A0A9X5AME3"/>
<gene>
    <name evidence="1" type="ORF">GJU95_07325</name>
</gene>
<dbReference type="RefSeq" id="WP_155692754.1">
    <property type="nucleotide sequence ID" value="NZ_WKKC01000021.1"/>
</dbReference>
<sequence length="200" mass="23474">MGERTQLLINVKDKEDNLIIGTVLHYQWGYGRVMPMDALTLITNFPQRFILRDNFDNYDSDYPAIDSYLKDLGLESPMVARHLYSWLGKTTNSGVNNIDIDFKKIEQNLNNYKNMYTLSRAFKATPQNFYKQCDNNDGFMIADIIFDEYITSCEFKFCLNPEEILTLEDYAKTSTHKRYLTYSFVKAYKTICNSFDIKIE</sequence>
<reference evidence="1 2" key="1">
    <citation type="submission" date="2019-11" db="EMBL/GenBank/DDBJ databases">
        <title>Gastrointestinal microbiota of Peromyscus leucopus.</title>
        <authorList>
            <person name="Milovic A."/>
            <person name="Bassam K."/>
            <person name="Barbour A.G."/>
        </authorList>
    </citation>
    <scope>NUCLEOTIDE SEQUENCE [LARGE SCALE GENOMIC DNA]</scope>
    <source>
        <strain evidence="1 2">LL8</strain>
    </source>
</reference>
<protein>
    <submittedName>
        <fullName evidence="1">Uncharacterized protein</fullName>
    </submittedName>
</protein>
<evidence type="ECO:0000313" key="1">
    <source>
        <dbReference type="EMBL" id="MTE03577.1"/>
    </source>
</evidence>
<accession>A0A9X5AME3</accession>
<evidence type="ECO:0000313" key="2">
    <source>
        <dbReference type="Proteomes" id="UP000488295"/>
    </source>
</evidence>
<proteinExistence type="predicted"/>
<dbReference type="Proteomes" id="UP000488295">
    <property type="component" value="Unassembled WGS sequence"/>
</dbReference>